<dbReference type="AlphaFoldDB" id="A0A2Z4YJB7"/>
<feature type="region of interest" description="Disordered" evidence="2">
    <location>
        <begin position="150"/>
        <end position="182"/>
    </location>
</feature>
<dbReference type="InterPro" id="IPR022996">
    <property type="entry name" value="UPF0310"/>
</dbReference>
<dbReference type="CDD" id="cd21132">
    <property type="entry name" value="EVE-like"/>
    <property type="match status" value="1"/>
</dbReference>
<dbReference type="Proteomes" id="UP000471409">
    <property type="component" value="Unassembled WGS sequence"/>
</dbReference>
<dbReference type="Pfam" id="PF01878">
    <property type="entry name" value="EVE"/>
    <property type="match status" value="1"/>
</dbReference>
<proteinExistence type="inferred from homology"/>
<dbReference type="InterPro" id="IPR015947">
    <property type="entry name" value="PUA-like_sf"/>
</dbReference>
<dbReference type="Gene3D" id="3.10.590.10">
    <property type="entry name" value="ph1033 like domains"/>
    <property type="match status" value="1"/>
</dbReference>
<dbReference type="EMBL" id="CP030760">
    <property type="protein sequence ID" value="AXA41441.1"/>
    <property type="molecule type" value="Genomic_DNA"/>
</dbReference>
<evidence type="ECO:0000259" key="3">
    <source>
        <dbReference type="Pfam" id="PF01878"/>
    </source>
</evidence>
<comment type="similarity">
    <text evidence="1">Belongs to the UPF0310 family.</text>
</comment>
<reference evidence="4 6" key="1">
    <citation type="submission" date="2018-07" db="EMBL/GenBank/DDBJ databases">
        <title>Rhizobium leguminosarum strain:ATCC 14479 Genome sequencing and assembly.</title>
        <authorList>
            <person name="Chakraborty R."/>
        </authorList>
    </citation>
    <scope>NUCLEOTIDE SEQUENCE [LARGE SCALE GENOMIC DNA]</scope>
    <source>
        <strain evidence="4 6">ATCC 14479</strain>
    </source>
</reference>
<organism evidence="4 6">
    <name type="scientific">Rhizobium leguminosarum</name>
    <dbReference type="NCBI Taxonomy" id="384"/>
    <lineage>
        <taxon>Bacteria</taxon>
        <taxon>Pseudomonadati</taxon>
        <taxon>Pseudomonadota</taxon>
        <taxon>Alphaproteobacteria</taxon>
        <taxon>Hyphomicrobiales</taxon>
        <taxon>Rhizobiaceae</taxon>
        <taxon>Rhizobium/Agrobacterium group</taxon>
        <taxon>Rhizobium</taxon>
    </lineage>
</organism>
<dbReference type="HAMAP" id="MF_00771">
    <property type="entry name" value="UPF0310"/>
    <property type="match status" value="1"/>
</dbReference>
<evidence type="ECO:0000313" key="7">
    <source>
        <dbReference type="Proteomes" id="UP000471409"/>
    </source>
</evidence>
<protein>
    <recommendedName>
        <fullName evidence="1">UPF0310 protein DLJ82_3876</fullName>
    </recommendedName>
</protein>
<dbReference type="InterPro" id="IPR002740">
    <property type="entry name" value="EVE_domain"/>
</dbReference>
<dbReference type="NCBIfam" id="NF002616">
    <property type="entry name" value="PRK02268.1-2"/>
    <property type="match status" value="1"/>
</dbReference>
<evidence type="ECO:0000256" key="2">
    <source>
        <dbReference type="SAM" id="MobiDB-lite"/>
    </source>
</evidence>
<dbReference type="Proteomes" id="UP000251166">
    <property type="component" value="Chromosome"/>
</dbReference>
<accession>A0A2Z4YJB7</accession>
<sequence>MSRNWIAVASANHVRIGREAGFMQVCHGKAAPLRRSAPGDRVIYYSPTETFGGRDRLQALTAIGMVKETDAYQVEVHPDFRPWRRDVAWWPAIETPIRPLLDRLSFTSGRASWGYQLRFGLFEIDNDDAELIAEAMLGETPAEFGLPDRFGTSRKTAQAPASASLTRPSSRGSTRPIAPNIG</sequence>
<evidence type="ECO:0000313" key="4">
    <source>
        <dbReference type="EMBL" id="AXA41441.1"/>
    </source>
</evidence>
<evidence type="ECO:0000313" key="5">
    <source>
        <dbReference type="EMBL" id="NEK52474.1"/>
    </source>
</evidence>
<reference evidence="5 7" key="2">
    <citation type="submission" date="2020-01" db="EMBL/GenBank/DDBJ databases">
        <title>Rhizobium genotypes associated with high levels of biological nitrogen fixation by grain legumes in a temperate-maritime cropping system.</title>
        <authorList>
            <person name="Maluk M."/>
            <person name="Francesc Ferrando Molina F."/>
            <person name="Lopez Del Egido L."/>
            <person name="Lafos M."/>
            <person name="Langarica-Fuentes A."/>
            <person name="Gebre Yohannes G."/>
            <person name="Young M.W."/>
            <person name="Martin P."/>
            <person name="Gantlett R."/>
            <person name="Kenicer G."/>
            <person name="Hawes C."/>
            <person name="Begg G.S."/>
            <person name="Quilliam R.S."/>
            <person name="Squire G.R."/>
            <person name="Poole P.S."/>
            <person name="Young P.W."/>
            <person name="Iannetta P.M."/>
            <person name="James E.K."/>
        </authorList>
    </citation>
    <scope>NUCLEOTIDE SEQUENCE [LARGE SCALE GENOMIC DNA]</scope>
    <source>
        <strain evidence="5 7">JHI944</strain>
    </source>
</reference>
<feature type="compositionally biased region" description="Polar residues" evidence="2">
    <location>
        <begin position="153"/>
        <end position="173"/>
    </location>
</feature>
<gene>
    <name evidence="4" type="ORF">DLJ82_3876</name>
    <name evidence="5" type="ORF">GUK36_23915</name>
</gene>
<evidence type="ECO:0000256" key="1">
    <source>
        <dbReference type="HAMAP-Rule" id="MF_00771"/>
    </source>
</evidence>
<dbReference type="EMBL" id="WXXP01000010">
    <property type="protein sequence ID" value="NEK52474.1"/>
    <property type="molecule type" value="Genomic_DNA"/>
</dbReference>
<dbReference type="SUPFAM" id="SSF88697">
    <property type="entry name" value="PUA domain-like"/>
    <property type="match status" value="1"/>
</dbReference>
<feature type="domain" description="EVE" evidence="3">
    <location>
        <begin position="4"/>
        <end position="134"/>
    </location>
</feature>
<evidence type="ECO:0000313" key="6">
    <source>
        <dbReference type="Proteomes" id="UP000251166"/>
    </source>
</evidence>
<name>A0A2Z4YJB7_RHILE</name>